<dbReference type="KEGG" id="aja:AJAP_11585"/>
<dbReference type="RefSeq" id="WP_038510508.1">
    <property type="nucleotide sequence ID" value="NZ_CP008953.1"/>
</dbReference>
<dbReference type="PIRSF" id="PIRSF036389">
    <property type="entry name" value="IOR_B"/>
    <property type="match status" value="1"/>
</dbReference>
<dbReference type="AlphaFoldDB" id="A0A075UM55"/>
<dbReference type="HOGENOM" id="CLU_013917_0_1_11"/>
<dbReference type="InterPro" id="IPR008274">
    <property type="entry name" value="AldOxase/xan_DH_MoCoBD1"/>
</dbReference>
<dbReference type="Pfam" id="PF02738">
    <property type="entry name" value="MoCoBD_1"/>
    <property type="match status" value="1"/>
</dbReference>
<dbReference type="PANTHER" id="PTHR47495">
    <property type="entry name" value="ALDEHYDE DEHYDROGENASE"/>
    <property type="match status" value="1"/>
</dbReference>
<dbReference type="InterPro" id="IPR000674">
    <property type="entry name" value="Ald_Oxase/Xan_DH_a/b"/>
</dbReference>
<accession>A0A075UM55</accession>
<sequence length="750" mass="80077">MASPTTAEGHGSEAPDPGGLGRRRFLTFLVAAPTLTIATKIGIDTVAPEEAEAVIPTPPGPAEILDLGDVLILSNAPTANLLVLEVREDGRVRLELPRTEVGQGITTANAMLVAEEMDLPLDQVDVVLSDARSELLFNQLTGGSNTMRSLYTPVRTAAAAARARLVATAAQQWGAKADRLSTRDGSVIAPDGRRADYGALAKPAARADLGKLTATPKAESAHKLIGTPQSRKDARAMVTGQLKYTLDLDIPGAKPVMVRRPPTINGTVAKVNNEAAVRAMPGIIDIAVIKTGVAVMAETFGQALDGKNALDVSWNGGTVDGENNATIKKKLQAAALPFVVPPLLTQYVDGEFDFAFASHAPLETNSAVADVREDGATIWSGMKVPILAKQNIAQELGLPENKVVVHVQQAGGSFGRRLFSDGAIEAARASKAFKRPVRLMWSRIDDMRHGRARAASHHKIRATFALGQVLTFEHRVASVETDWSHGLGEVLTAFAAELPVGGNLSFAQTVFLLTVKSPYNFGVTTQLLNEVPVDFHTGAWRSVYSSSTRGAEEIMVDEIAAKLGKDPVEFRREFIKNDRQRAVLDKVAELGEWGKKMPKGFAQGVAVHGEYKSYTACLVEMDARDPKKPRVTKATIAVDVGKPINPRGIEAQMLGGLTDGISTTLTAGLHIDKGLPLEGSYSQFHYARQKNSPMDVKVFVMPETGEIGGAGELGVPAPVGAIGNAYARATGIKPRSFPINFPIDFDPFPR</sequence>
<evidence type="ECO:0000313" key="3">
    <source>
        <dbReference type="Proteomes" id="UP000028492"/>
    </source>
</evidence>
<dbReference type="InterPro" id="IPR012368">
    <property type="entry name" value="OxRdtase_Mopterin-bd_su_IorB"/>
</dbReference>
<dbReference type="SMART" id="SM01008">
    <property type="entry name" value="Ald_Xan_dh_C"/>
    <property type="match status" value="1"/>
</dbReference>
<dbReference type="Gene3D" id="3.30.365.10">
    <property type="entry name" value="Aldehyde oxidase/xanthine dehydrogenase, molybdopterin binding domain"/>
    <property type="match status" value="4"/>
</dbReference>
<feature type="domain" description="Aldehyde oxidase/xanthine dehydrogenase a/b hammerhead" evidence="1">
    <location>
        <begin position="239"/>
        <end position="318"/>
    </location>
</feature>
<proteinExistence type="predicted"/>
<dbReference type="InterPro" id="IPR046867">
    <property type="entry name" value="AldOxase/xan_DH_MoCoBD2"/>
</dbReference>
<evidence type="ECO:0000259" key="1">
    <source>
        <dbReference type="SMART" id="SM01008"/>
    </source>
</evidence>
<reference evidence="2 3" key="1">
    <citation type="journal article" date="2014" name="J. Biotechnol.">
        <title>Complete genome sequence of the actinobacterium Amycolatopsis japonica MG417-CF17(T) (=DSM 44213T) producing (S,S)-N,N'-ethylenediaminedisuccinic acid.</title>
        <authorList>
            <person name="Stegmann E."/>
            <person name="Albersmeier A."/>
            <person name="Spohn M."/>
            <person name="Gert H."/>
            <person name="Weber T."/>
            <person name="Wohlleben W."/>
            <person name="Kalinowski J."/>
            <person name="Ruckert C."/>
        </authorList>
    </citation>
    <scope>NUCLEOTIDE SEQUENCE [LARGE SCALE GENOMIC DNA]</scope>
    <source>
        <strain evidence="3">MG417-CF17 (DSM 44213)</strain>
    </source>
</reference>
<dbReference type="STRING" id="208439.AJAP_11585"/>
<dbReference type="GO" id="GO:0016491">
    <property type="term" value="F:oxidoreductase activity"/>
    <property type="evidence" value="ECO:0007669"/>
    <property type="project" value="InterPro"/>
</dbReference>
<dbReference type="Proteomes" id="UP000028492">
    <property type="component" value="Chromosome"/>
</dbReference>
<dbReference type="PANTHER" id="PTHR47495:SF1">
    <property type="entry name" value="BLL3820 PROTEIN"/>
    <property type="match status" value="1"/>
</dbReference>
<gene>
    <name evidence="2" type="ORF">AJAP_11585</name>
</gene>
<name>A0A075UM55_9PSEU</name>
<dbReference type="InterPro" id="IPR037165">
    <property type="entry name" value="AldOxase/xan_DH_Mopterin-bd_sf"/>
</dbReference>
<dbReference type="SUPFAM" id="SSF56003">
    <property type="entry name" value="Molybdenum cofactor-binding domain"/>
    <property type="match status" value="2"/>
</dbReference>
<organism evidence="2 3">
    <name type="scientific">Amycolatopsis japonica</name>
    <dbReference type="NCBI Taxonomy" id="208439"/>
    <lineage>
        <taxon>Bacteria</taxon>
        <taxon>Bacillati</taxon>
        <taxon>Actinomycetota</taxon>
        <taxon>Actinomycetes</taxon>
        <taxon>Pseudonocardiales</taxon>
        <taxon>Pseudonocardiaceae</taxon>
        <taxon>Amycolatopsis</taxon>
        <taxon>Amycolatopsis japonica group</taxon>
    </lineage>
</organism>
<evidence type="ECO:0000313" key="2">
    <source>
        <dbReference type="EMBL" id="AIG75202.1"/>
    </source>
</evidence>
<dbReference type="InterPro" id="IPR052516">
    <property type="entry name" value="N-heterocyclic_Hydroxylase"/>
</dbReference>
<protein>
    <recommendedName>
        <fullName evidence="1">Aldehyde oxidase/xanthine dehydrogenase a/b hammerhead domain-containing protein</fullName>
    </recommendedName>
</protein>
<dbReference type="EMBL" id="CP008953">
    <property type="protein sequence ID" value="AIG75202.1"/>
    <property type="molecule type" value="Genomic_DNA"/>
</dbReference>
<dbReference type="Pfam" id="PF20256">
    <property type="entry name" value="MoCoBD_2"/>
    <property type="match status" value="2"/>
</dbReference>
<dbReference type="eggNOG" id="COG1529">
    <property type="taxonomic scope" value="Bacteria"/>
</dbReference>
<keyword evidence="3" id="KW-1185">Reference proteome</keyword>
<dbReference type="Gene3D" id="3.90.1170.50">
    <property type="entry name" value="Aldehyde oxidase/xanthine dehydrogenase, a/b hammerhead"/>
    <property type="match status" value="1"/>
</dbReference>